<dbReference type="PANTHER" id="PTHR34820">
    <property type="entry name" value="INNER MEMBRANE PROTEIN YEBZ"/>
    <property type="match status" value="1"/>
</dbReference>
<sequence length="614" mass="66970">MGTQSQPPSMLVKRAGFIFCIIGCLFFFCMSPQAHAMVAGAQYSHSDPAANAHLASGEPPVAVQVWFTERIEPRFSQVEVYNQQNKRVDRHDSQVGSDGASVRVSMLAGLPDGGYRVVYHNVSQADGHAVTGSFSFKVGGSKAPTPSTGSSNQNPIDDNDFDVWEIGVRWLNYLGLAGLVGGLLFWLLIWRPVIDASIEYVGPESRQVRQVMMLRSSSFLFWSWLIVSFGSIAYLFYQASVASGTMPWAIFANQTLANVAFKSRFGVVWFFRLILLLVAFIIWLAGRRAIHARSYRLNELWGLLLLVSVSIMCTTSLISHAAGRQDLWFMIPSDIVHMLAASFWVGGLLMAGFILPLALRQFKPGTADRSRVLLALIPRFSLFIIVSIVVLMVTGTLEAAVLLKSFSQLWTSSYGQALLIKLGLFVFLFALVIYHQLRIGSRLSIAGPGRGGRIGAASLAGEKLQRRLQTLLRSEAILGICLLVSVGLLTSLSPAPVVSPPAPRAAVYKGTVSGLQYTLALSPAKPGRNTIEVGLKDHYGQPVRTIYTVSVHATMLDIDTGVQDMALQPVKGSPGLYRTTSANFVTAGNWQLTITIHRTGSTDLKNTLIIALGY</sequence>
<feature type="transmembrane region" description="Helical" evidence="9">
    <location>
        <begin position="476"/>
        <end position="495"/>
    </location>
</feature>
<feature type="transmembrane region" description="Helical" evidence="9">
    <location>
        <begin position="338"/>
        <end position="359"/>
    </location>
</feature>
<keyword evidence="5 10" id="KW-0732">Signal</keyword>
<keyword evidence="7" id="KW-0186">Copper</keyword>
<dbReference type="OrthoDB" id="149251at2"/>
<keyword evidence="8 9" id="KW-0472">Membrane</keyword>
<keyword evidence="4" id="KW-0479">Metal-binding</keyword>
<dbReference type="SUPFAM" id="SSF81296">
    <property type="entry name" value="E set domains"/>
    <property type="match status" value="1"/>
</dbReference>
<dbReference type="RefSeq" id="WP_126596194.1">
    <property type="nucleotide sequence ID" value="NZ_BIFQ01000001.1"/>
</dbReference>
<evidence type="ECO:0000259" key="12">
    <source>
        <dbReference type="Pfam" id="PF05425"/>
    </source>
</evidence>
<dbReference type="PANTHER" id="PTHR34820:SF4">
    <property type="entry name" value="INNER MEMBRANE PROTEIN YEBZ"/>
    <property type="match status" value="1"/>
</dbReference>
<dbReference type="InterPro" id="IPR014756">
    <property type="entry name" value="Ig_E-set"/>
</dbReference>
<dbReference type="Pfam" id="PF13115">
    <property type="entry name" value="YtkA"/>
    <property type="match status" value="1"/>
</dbReference>
<feature type="domain" description="YtkA-like" evidence="13">
    <location>
        <begin position="514"/>
        <end position="594"/>
    </location>
</feature>
<gene>
    <name evidence="14" type="primary">ycnJ_2</name>
    <name evidence="14" type="ORF">KDAU_24450</name>
</gene>
<keyword evidence="6 9" id="KW-1133">Transmembrane helix</keyword>
<feature type="transmembrane region" description="Helical" evidence="9">
    <location>
        <begin position="170"/>
        <end position="190"/>
    </location>
</feature>
<feature type="transmembrane region" description="Helical" evidence="9">
    <location>
        <begin position="266"/>
        <end position="285"/>
    </location>
</feature>
<evidence type="ECO:0000256" key="8">
    <source>
        <dbReference type="ARBA" id="ARBA00023136"/>
    </source>
</evidence>
<evidence type="ECO:0000256" key="2">
    <source>
        <dbReference type="ARBA" id="ARBA00022475"/>
    </source>
</evidence>
<evidence type="ECO:0000256" key="9">
    <source>
        <dbReference type="SAM" id="Phobius"/>
    </source>
</evidence>
<keyword evidence="2" id="KW-1003">Cell membrane</keyword>
<feature type="transmembrane region" description="Helical" evidence="9">
    <location>
        <begin position="219"/>
        <end position="237"/>
    </location>
</feature>
<dbReference type="Pfam" id="PF05425">
    <property type="entry name" value="CopD"/>
    <property type="match status" value="1"/>
</dbReference>
<evidence type="ECO:0000256" key="6">
    <source>
        <dbReference type="ARBA" id="ARBA00022989"/>
    </source>
</evidence>
<dbReference type="InterPro" id="IPR032694">
    <property type="entry name" value="CopC/D"/>
</dbReference>
<name>A0A401ZE46_9CHLR</name>
<dbReference type="GO" id="GO:0005886">
    <property type="term" value="C:plasma membrane"/>
    <property type="evidence" value="ECO:0007669"/>
    <property type="project" value="UniProtKB-SubCell"/>
</dbReference>
<dbReference type="InterPro" id="IPR008457">
    <property type="entry name" value="Cu-R_CopD_dom"/>
</dbReference>
<feature type="transmembrane region" description="Helical" evidence="9">
    <location>
        <begin position="297"/>
        <end position="318"/>
    </location>
</feature>
<feature type="signal peptide" evidence="10">
    <location>
        <begin position="1"/>
        <end position="36"/>
    </location>
</feature>
<evidence type="ECO:0000256" key="5">
    <source>
        <dbReference type="ARBA" id="ARBA00022729"/>
    </source>
</evidence>
<evidence type="ECO:0000259" key="11">
    <source>
        <dbReference type="Pfam" id="PF04234"/>
    </source>
</evidence>
<evidence type="ECO:0000256" key="3">
    <source>
        <dbReference type="ARBA" id="ARBA00022692"/>
    </source>
</evidence>
<reference evidence="15" key="1">
    <citation type="submission" date="2018-12" db="EMBL/GenBank/DDBJ databases">
        <title>Tengunoibacter tsumagoiensis gen. nov., sp. nov., Dictyobacter kobayashii sp. nov., D. alpinus sp. nov., and D. joshuensis sp. nov. and description of Dictyobacteraceae fam. nov. within the order Ktedonobacterales isolated from Tengu-no-mugimeshi.</title>
        <authorList>
            <person name="Wang C.M."/>
            <person name="Zheng Y."/>
            <person name="Sakai Y."/>
            <person name="Toyoda A."/>
            <person name="Minakuchi Y."/>
            <person name="Abe K."/>
            <person name="Yokota A."/>
            <person name="Yabe S."/>
        </authorList>
    </citation>
    <scope>NUCLEOTIDE SEQUENCE [LARGE SCALE GENOMIC DNA]</scope>
    <source>
        <strain evidence="15">S-27</strain>
    </source>
</reference>
<dbReference type="GO" id="GO:0042597">
    <property type="term" value="C:periplasmic space"/>
    <property type="evidence" value="ECO:0007669"/>
    <property type="project" value="InterPro"/>
</dbReference>
<evidence type="ECO:0000256" key="10">
    <source>
        <dbReference type="SAM" id="SignalP"/>
    </source>
</evidence>
<feature type="domain" description="CopC" evidence="11">
    <location>
        <begin position="43"/>
        <end position="138"/>
    </location>
</feature>
<dbReference type="GO" id="GO:0006825">
    <property type="term" value="P:copper ion transport"/>
    <property type="evidence" value="ECO:0007669"/>
    <property type="project" value="InterPro"/>
</dbReference>
<dbReference type="EMBL" id="BIFQ01000001">
    <property type="protein sequence ID" value="GCE05116.1"/>
    <property type="molecule type" value="Genomic_DNA"/>
</dbReference>
<feature type="chain" id="PRO_5019059603" evidence="10">
    <location>
        <begin position="37"/>
        <end position="614"/>
    </location>
</feature>
<evidence type="ECO:0000313" key="14">
    <source>
        <dbReference type="EMBL" id="GCE05116.1"/>
    </source>
</evidence>
<feature type="domain" description="Copper resistance protein D" evidence="12">
    <location>
        <begin position="375"/>
        <end position="489"/>
    </location>
</feature>
<accession>A0A401ZE46</accession>
<dbReference type="Proteomes" id="UP000287224">
    <property type="component" value="Unassembled WGS sequence"/>
</dbReference>
<evidence type="ECO:0000259" key="13">
    <source>
        <dbReference type="Pfam" id="PF13115"/>
    </source>
</evidence>
<evidence type="ECO:0000313" key="15">
    <source>
        <dbReference type="Proteomes" id="UP000287224"/>
    </source>
</evidence>
<evidence type="ECO:0000256" key="1">
    <source>
        <dbReference type="ARBA" id="ARBA00004651"/>
    </source>
</evidence>
<dbReference type="Gene3D" id="2.60.40.1220">
    <property type="match status" value="1"/>
</dbReference>
<dbReference type="GO" id="GO:0046688">
    <property type="term" value="P:response to copper ion"/>
    <property type="evidence" value="ECO:0007669"/>
    <property type="project" value="InterPro"/>
</dbReference>
<evidence type="ECO:0000256" key="7">
    <source>
        <dbReference type="ARBA" id="ARBA00023008"/>
    </source>
</evidence>
<organism evidence="14 15">
    <name type="scientific">Dictyobacter aurantiacus</name>
    <dbReference type="NCBI Taxonomy" id="1936993"/>
    <lineage>
        <taxon>Bacteria</taxon>
        <taxon>Bacillati</taxon>
        <taxon>Chloroflexota</taxon>
        <taxon>Ktedonobacteria</taxon>
        <taxon>Ktedonobacterales</taxon>
        <taxon>Dictyobacteraceae</taxon>
        <taxon>Dictyobacter</taxon>
    </lineage>
</organism>
<dbReference type="InterPro" id="IPR007348">
    <property type="entry name" value="CopC_dom"/>
</dbReference>
<dbReference type="InterPro" id="IPR014755">
    <property type="entry name" value="Cu-Rt/internalin_Ig-like"/>
</dbReference>
<dbReference type="Pfam" id="PF04234">
    <property type="entry name" value="CopC"/>
    <property type="match status" value="1"/>
</dbReference>
<dbReference type="AlphaFoldDB" id="A0A401ZE46"/>
<keyword evidence="15" id="KW-1185">Reference proteome</keyword>
<dbReference type="GO" id="GO:0005507">
    <property type="term" value="F:copper ion binding"/>
    <property type="evidence" value="ECO:0007669"/>
    <property type="project" value="InterPro"/>
</dbReference>
<comment type="caution">
    <text evidence="14">The sequence shown here is derived from an EMBL/GenBank/DDBJ whole genome shotgun (WGS) entry which is preliminary data.</text>
</comment>
<proteinExistence type="predicted"/>
<protein>
    <submittedName>
        <fullName evidence="14">Copper transport protein YcnJ</fullName>
    </submittedName>
</protein>
<comment type="subcellular location">
    <subcellularLocation>
        <location evidence="1">Cell membrane</location>
        <topology evidence="1">Multi-pass membrane protein</topology>
    </subcellularLocation>
</comment>
<keyword evidence="3 9" id="KW-0812">Transmembrane</keyword>
<dbReference type="InterPro" id="IPR032693">
    <property type="entry name" value="YtkA-like_dom"/>
</dbReference>
<feature type="transmembrane region" description="Helical" evidence="9">
    <location>
        <begin position="414"/>
        <end position="434"/>
    </location>
</feature>
<evidence type="ECO:0000256" key="4">
    <source>
        <dbReference type="ARBA" id="ARBA00022723"/>
    </source>
</evidence>
<feature type="transmembrane region" description="Helical" evidence="9">
    <location>
        <begin position="380"/>
        <end position="402"/>
    </location>
</feature>